<feature type="transmembrane region" description="Helical" evidence="1">
    <location>
        <begin position="107"/>
        <end position="128"/>
    </location>
</feature>
<keyword evidence="1" id="KW-1133">Transmembrane helix</keyword>
<protein>
    <recommendedName>
        <fullName evidence="4">DUF3592 domain-containing protein</fullName>
    </recommendedName>
</protein>
<keyword evidence="3" id="KW-1185">Reference proteome</keyword>
<organism evidence="2 3">
    <name type="scientific">Streptomyces pseudovenezuelae</name>
    <dbReference type="NCBI Taxonomy" id="67350"/>
    <lineage>
        <taxon>Bacteria</taxon>
        <taxon>Bacillati</taxon>
        <taxon>Actinomycetota</taxon>
        <taxon>Actinomycetes</taxon>
        <taxon>Kitasatosporales</taxon>
        <taxon>Streptomycetaceae</taxon>
        <taxon>Streptomyces</taxon>
        <taxon>Streptomyces aurantiacus group</taxon>
    </lineage>
</organism>
<dbReference type="EMBL" id="JARXVH010000009">
    <property type="protein sequence ID" value="MDH6218465.1"/>
    <property type="molecule type" value="Genomic_DNA"/>
</dbReference>
<accession>A0ABT6LQ68</accession>
<evidence type="ECO:0000256" key="1">
    <source>
        <dbReference type="SAM" id="Phobius"/>
    </source>
</evidence>
<reference evidence="2 3" key="1">
    <citation type="submission" date="2023-04" db="EMBL/GenBank/DDBJ databases">
        <title>Forest soil microbial communities from Buena Vista Peninsula, Colon Province, Panama.</title>
        <authorList>
            <person name="Bouskill N."/>
        </authorList>
    </citation>
    <scope>NUCLEOTIDE SEQUENCE [LARGE SCALE GENOMIC DNA]</scope>
    <source>
        <strain evidence="2 3">GGS1</strain>
    </source>
</reference>
<dbReference type="RefSeq" id="WP_280879329.1">
    <property type="nucleotide sequence ID" value="NZ_JARXVH010000009.1"/>
</dbReference>
<dbReference type="Proteomes" id="UP001160499">
    <property type="component" value="Unassembled WGS sequence"/>
</dbReference>
<evidence type="ECO:0000313" key="2">
    <source>
        <dbReference type="EMBL" id="MDH6218465.1"/>
    </source>
</evidence>
<sequence length="130" mass="13849">MEAWSVLPALFAGLGLGFLWMGLRAGVTALRLRVRGLRAIGVVTAWVPVDGRLGGVVVFCDHLGRAAVLDPGRYGSLCGLPPVGERVPVVYVRNRPASARLWDVRHLLAPAFGWFLSSTVAFGTSVVVSP</sequence>
<keyword evidence="1" id="KW-0472">Membrane</keyword>
<evidence type="ECO:0000313" key="3">
    <source>
        <dbReference type="Proteomes" id="UP001160499"/>
    </source>
</evidence>
<gene>
    <name evidence="2" type="ORF">M2283_005797</name>
</gene>
<evidence type="ECO:0008006" key="4">
    <source>
        <dbReference type="Google" id="ProtNLM"/>
    </source>
</evidence>
<name>A0ABT6LQ68_9ACTN</name>
<comment type="caution">
    <text evidence="2">The sequence shown here is derived from an EMBL/GenBank/DDBJ whole genome shotgun (WGS) entry which is preliminary data.</text>
</comment>
<feature type="transmembrane region" description="Helical" evidence="1">
    <location>
        <begin position="6"/>
        <end position="23"/>
    </location>
</feature>
<keyword evidence="1" id="KW-0812">Transmembrane</keyword>
<proteinExistence type="predicted"/>